<evidence type="ECO:0000313" key="2">
    <source>
        <dbReference type="EMBL" id="GFR99770.1"/>
    </source>
</evidence>
<gene>
    <name evidence="2" type="ORF">ElyMa_004536600</name>
</gene>
<sequence length="72" mass="8401">MSRSKKYTSRPEKTGWTRTLDLSVREPNVHYSTTRRAGLEQYQLTWQRYQPSPGTSAAFPERSTLRRPQQGS</sequence>
<accession>A0AAV4HST4</accession>
<organism evidence="2 3">
    <name type="scientific">Elysia marginata</name>
    <dbReference type="NCBI Taxonomy" id="1093978"/>
    <lineage>
        <taxon>Eukaryota</taxon>
        <taxon>Metazoa</taxon>
        <taxon>Spiralia</taxon>
        <taxon>Lophotrochozoa</taxon>
        <taxon>Mollusca</taxon>
        <taxon>Gastropoda</taxon>
        <taxon>Heterobranchia</taxon>
        <taxon>Euthyneura</taxon>
        <taxon>Panpulmonata</taxon>
        <taxon>Sacoglossa</taxon>
        <taxon>Placobranchoidea</taxon>
        <taxon>Plakobranchidae</taxon>
        <taxon>Elysia</taxon>
    </lineage>
</organism>
<feature type="region of interest" description="Disordered" evidence="1">
    <location>
        <begin position="51"/>
        <end position="72"/>
    </location>
</feature>
<reference evidence="2 3" key="1">
    <citation type="journal article" date="2021" name="Elife">
        <title>Chloroplast acquisition without the gene transfer in kleptoplastic sea slugs, Plakobranchus ocellatus.</title>
        <authorList>
            <person name="Maeda T."/>
            <person name="Takahashi S."/>
            <person name="Yoshida T."/>
            <person name="Shimamura S."/>
            <person name="Takaki Y."/>
            <person name="Nagai Y."/>
            <person name="Toyoda A."/>
            <person name="Suzuki Y."/>
            <person name="Arimoto A."/>
            <person name="Ishii H."/>
            <person name="Satoh N."/>
            <person name="Nishiyama T."/>
            <person name="Hasebe M."/>
            <person name="Maruyama T."/>
            <person name="Minagawa J."/>
            <person name="Obokata J."/>
            <person name="Shigenobu S."/>
        </authorList>
    </citation>
    <scope>NUCLEOTIDE SEQUENCE [LARGE SCALE GENOMIC DNA]</scope>
</reference>
<dbReference type="Proteomes" id="UP000762676">
    <property type="component" value="Unassembled WGS sequence"/>
</dbReference>
<protein>
    <submittedName>
        <fullName evidence="2">Uncharacterized protein</fullName>
    </submittedName>
</protein>
<keyword evidence="3" id="KW-1185">Reference proteome</keyword>
<evidence type="ECO:0000256" key="1">
    <source>
        <dbReference type="SAM" id="MobiDB-lite"/>
    </source>
</evidence>
<dbReference type="AlphaFoldDB" id="A0AAV4HST4"/>
<name>A0AAV4HST4_9GAST</name>
<dbReference type="EMBL" id="BMAT01009157">
    <property type="protein sequence ID" value="GFR99770.1"/>
    <property type="molecule type" value="Genomic_DNA"/>
</dbReference>
<comment type="caution">
    <text evidence="2">The sequence shown here is derived from an EMBL/GenBank/DDBJ whole genome shotgun (WGS) entry which is preliminary data.</text>
</comment>
<proteinExistence type="predicted"/>
<evidence type="ECO:0000313" key="3">
    <source>
        <dbReference type="Proteomes" id="UP000762676"/>
    </source>
</evidence>